<feature type="transmembrane region" description="Helical" evidence="1">
    <location>
        <begin position="45"/>
        <end position="67"/>
    </location>
</feature>
<feature type="transmembrane region" description="Helical" evidence="1">
    <location>
        <begin position="125"/>
        <end position="143"/>
    </location>
</feature>
<accession>A0A6C0D0T5</accession>
<dbReference type="EMBL" id="MN739524">
    <property type="protein sequence ID" value="QHT10676.1"/>
    <property type="molecule type" value="Genomic_DNA"/>
</dbReference>
<organism evidence="2">
    <name type="scientific">viral metagenome</name>
    <dbReference type="NCBI Taxonomy" id="1070528"/>
    <lineage>
        <taxon>unclassified sequences</taxon>
        <taxon>metagenomes</taxon>
        <taxon>organismal metagenomes</taxon>
    </lineage>
</organism>
<proteinExistence type="predicted"/>
<dbReference type="InterPro" id="IPR006461">
    <property type="entry name" value="PLAC_motif_containing"/>
</dbReference>
<name>A0A6C0D0T5_9ZZZZ</name>
<dbReference type="Pfam" id="PF04749">
    <property type="entry name" value="PLAC8"/>
    <property type="match status" value="1"/>
</dbReference>
<sequence>MYQLLEKRKWATSLFYCHPESCILAHILPCHIYAKIYDEPETNSCYLFNFLYYGIFGLAIYNVYYWLDYINKNRCPSLETDYCFGLNENCSQYYMLVNGIPSKCIYNDSICVHSENDCFINYNRLNLYLSMLGSFSYIVMIILKFSLRDRVKKDYNIEGNFIKDACAITLFSSCGLAQELREVEMKNTYLV</sequence>
<protein>
    <submittedName>
        <fullName evidence="2">Uncharacterized protein</fullName>
    </submittedName>
</protein>
<evidence type="ECO:0000256" key="1">
    <source>
        <dbReference type="SAM" id="Phobius"/>
    </source>
</evidence>
<keyword evidence="1" id="KW-0812">Transmembrane</keyword>
<evidence type="ECO:0000313" key="2">
    <source>
        <dbReference type="EMBL" id="QHT10676.1"/>
    </source>
</evidence>
<keyword evidence="1" id="KW-0472">Membrane</keyword>
<keyword evidence="1" id="KW-1133">Transmembrane helix</keyword>
<reference evidence="2" key="1">
    <citation type="journal article" date="2020" name="Nature">
        <title>Giant virus diversity and host interactions through global metagenomics.</title>
        <authorList>
            <person name="Schulz F."/>
            <person name="Roux S."/>
            <person name="Paez-Espino D."/>
            <person name="Jungbluth S."/>
            <person name="Walsh D.A."/>
            <person name="Denef V.J."/>
            <person name="McMahon K.D."/>
            <person name="Konstantinidis K.T."/>
            <person name="Eloe-Fadrosh E.A."/>
            <person name="Kyrpides N.C."/>
            <person name="Woyke T."/>
        </authorList>
    </citation>
    <scope>NUCLEOTIDE SEQUENCE</scope>
    <source>
        <strain evidence="2">GVMAG-M-3300023174-107</strain>
    </source>
</reference>
<dbReference type="AlphaFoldDB" id="A0A6C0D0T5"/>